<dbReference type="OrthoDB" id="227596at2"/>
<dbReference type="GO" id="GO:0005524">
    <property type="term" value="F:ATP binding"/>
    <property type="evidence" value="ECO:0007669"/>
    <property type="project" value="UniProtKB-KW"/>
</dbReference>
<keyword evidence="8" id="KW-0902">Two-component regulatory system</keyword>
<keyword evidence="5" id="KW-0547">Nucleotide-binding</keyword>
<comment type="catalytic activity">
    <reaction evidence="1">
        <text>ATP + protein L-histidine = ADP + protein N-phospho-L-histidine.</text>
        <dbReference type="EC" id="2.7.13.3"/>
    </reaction>
</comment>
<keyword evidence="9" id="KW-0812">Transmembrane</keyword>
<feature type="transmembrane region" description="Helical" evidence="9">
    <location>
        <begin position="65"/>
        <end position="87"/>
    </location>
</feature>
<keyword evidence="12" id="KW-1185">Reference proteome</keyword>
<dbReference type="InterPro" id="IPR011712">
    <property type="entry name" value="Sig_transdc_His_kin_sub3_dim/P"/>
</dbReference>
<dbReference type="Gene3D" id="1.20.5.1930">
    <property type="match status" value="1"/>
</dbReference>
<evidence type="ECO:0000256" key="8">
    <source>
        <dbReference type="ARBA" id="ARBA00023012"/>
    </source>
</evidence>
<evidence type="ECO:0000256" key="5">
    <source>
        <dbReference type="ARBA" id="ARBA00022741"/>
    </source>
</evidence>
<keyword evidence="7" id="KW-0067">ATP-binding</keyword>
<organism evidence="11 12">
    <name type="scientific">Tessaracoccus rhinocerotis</name>
    <dbReference type="NCBI Taxonomy" id="1689449"/>
    <lineage>
        <taxon>Bacteria</taxon>
        <taxon>Bacillati</taxon>
        <taxon>Actinomycetota</taxon>
        <taxon>Actinomycetes</taxon>
        <taxon>Propionibacteriales</taxon>
        <taxon>Propionibacteriaceae</taxon>
        <taxon>Tessaracoccus</taxon>
    </lineage>
</organism>
<dbReference type="EMBL" id="VKKG01000003">
    <property type="protein sequence ID" value="TRY18067.1"/>
    <property type="molecule type" value="Genomic_DNA"/>
</dbReference>
<reference evidence="11 12" key="1">
    <citation type="submission" date="2019-07" db="EMBL/GenBank/DDBJ databases">
        <authorList>
            <person name="Zhou L.-Y."/>
        </authorList>
    </citation>
    <scope>NUCLEOTIDE SEQUENCE [LARGE SCALE GENOMIC DNA]</scope>
    <source>
        <strain evidence="11 12">YIM 101269</strain>
    </source>
</reference>
<gene>
    <name evidence="11" type="ORF">FOJ82_08385</name>
</gene>
<dbReference type="Gene3D" id="3.30.565.10">
    <property type="entry name" value="Histidine kinase-like ATPase, C-terminal domain"/>
    <property type="match status" value="1"/>
</dbReference>
<evidence type="ECO:0000313" key="12">
    <source>
        <dbReference type="Proteomes" id="UP000317638"/>
    </source>
</evidence>
<dbReference type="Proteomes" id="UP000317638">
    <property type="component" value="Unassembled WGS sequence"/>
</dbReference>
<keyword evidence="9" id="KW-1133">Transmembrane helix</keyword>
<dbReference type="SUPFAM" id="SSF55874">
    <property type="entry name" value="ATPase domain of HSP90 chaperone/DNA topoisomerase II/histidine kinase"/>
    <property type="match status" value="1"/>
</dbReference>
<dbReference type="GO" id="GO:0016020">
    <property type="term" value="C:membrane"/>
    <property type="evidence" value="ECO:0007669"/>
    <property type="project" value="InterPro"/>
</dbReference>
<feature type="domain" description="Signal transduction histidine kinase subgroup 3 dimerisation and phosphoacceptor" evidence="10">
    <location>
        <begin position="233"/>
        <end position="293"/>
    </location>
</feature>
<evidence type="ECO:0000256" key="9">
    <source>
        <dbReference type="SAM" id="Phobius"/>
    </source>
</evidence>
<keyword evidence="4" id="KW-0808">Transferase</keyword>
<evidence type="ECO:0000256" key="7">
    <source>
        <dbReference type="ARBA" id="ARBA00022840"/>
    </source>
</evidence>
<evidence type="ECO:0000256" key="3">
    <source>
        <dbReference type="ARBA" id="ARBA00022553"/>
    </source>
</evidence>
<keyword evidence="9" id="KW-0472">Membrane</keyword>
<dbReference type="PANTHER" id="PTHR24421:SF10">
    <property type="entry name" value="NITRATE_NITRITE SENSOR PROTEIN NARQ"/>
    <property type="match status" value="1"/>
</dbReference>
<accession>A0A553K052</accession>
<evidence type="ECO:0000256" key="1">
    <source>
        <dbReference type="ARBA" id="ARBA00000085"/>
    </source>
</evidence>
<keyword evidence="3" id="KW-0597">Phosphoprotein</keyword>
<feature type="transmembrane region" description="Helical" evidence="9">
    <location>
        <begin position="120"/>
        <end position="150"/>
    </location>
</feature>
<dbReference type="GO" id="GO:0000155">
    <property type="term" value="F:phosphorelay sensor kinase activity"/>
    <property type="evidence" value="ECO:0007669"/>
    <property type="project" value="InterPro"/>
</dbReference>
<dbReference type="Pfam" id="PF07730">
    <property type="entry name" value="HisKA_3"/>
    <property type="match status" value="1"/>
</dbReference>
<comment type="caution">
    <text evidence="11">The sequence shown here is derived from an EMBL/GenBank/DDBJ whole genome shotgun (WGS) entry which is preliminary data.</text>
</comment>
<evidence type="ECO:0000313" key="11">
    <source>
        <dbReference type="EMBL" id="TRY18067.1"/>
    </source>
</evidence>
<dbReference type="EC" id="2.7.13.3" evidence="2"/>
<protein>
    <recommendedName>
        <fullName evidence="2">histidine kinase</fullName>
        <ecNumber evidence="2">2.7.13.3</ecNumber>
    </recommendedName>
</protein>
<dbReference type="GO" id="GO:0046983">
    <property type="term" value="F:protein dimerization activity"/>
    <property type="evidence" value="ECO:0007669"/>
    <property type="project" value="InterPro"/>
</dbReference>
<sequence length="434" mass="45815">MTVQPARRYLPDLALALLVLLVGVLEVAARRYGAPTLLEVVTRGRGLTGWDSRFDVLGLGDLLRALGFGVSVTGLFLAVAAAAACALARHHGGAALAVVWLSGAVQLVLGGDIVVAQLSIVYVTFALACWGGPAVLVASAVSVPVGALFVSTHALDKMGVGPDFLPWRDAWSDLVQSYLLAAPMVMLILGVPWLVGLAMRATRRARVSQQARLEAEAEAARSDEIAALRAQQARLAHDVHDVVGHSLAVILAQAESAQFLDPAEQDRIRDTLANIAATSRQSLSDVRTVLAGADEPSDATAGVRTELNDLVEGVRSSGNAVELSVAGQPRPLPPELQVVAYRTLQEMLTNALKHGRRGEPVEVEQRWGAELHLRVANPVVGAPAHGDGPGLGQLGMARRVESVGGRLAFGKDIVDGEERYVAQAWLPVRAARTP</sequence>
<dbReference type="InterPro" id="IPR050482">
    <property type="entry name" value="Sensor_HK_TwoCompSys"/>
</dbReference>
<dbReference type="AlphaFoldDB" id="A0A553K052"/>
<evidence type="ECO:0000256" key="4">
    <source>
        <dbReference type="ARBA" id="ARBA00022679"/>
    </source>
</evidence>
<proteinExistence type="predicted"/>
<keyword evidence="6" id="KW-0418">Kinase</keyword>
<evidence type="ECO:0000256" key="6">
    <source>
        <dbReference type="ARBA" id="ARBA00022777"/>
    </source>
</evidence>
<feature type="transmembrane region" description="Helical" evidence="9">
    <location>
        <begin position="178"/>
        <end position="199"/>
    </location>
</feature>
<dbReference type="InterPro" id="IPR036890">
    <property type="entry name" value="HATPase_C_sf"/>
</dbReference>
<name>A0A553K052_9ACTN</name>
<dbReference type="PANTHER" id="PTHR24421">
    <property type="entry name" value="NITRATE/NITRITE SENSOR PROTEIN NARX-RELATED"/>
    <property type="match status" value="1"/>
</dbReference>
<evidence type="ECO:0000256" key="2">
    <source>
        <dbReference type="ARBA" id="ARBA00012438"/>
    </source>
</evidence>
<dbReference type="RefSeq" id="WP_143938043.1">
    <property type="nucleotide sequence ID" value="NZ_VKKG01000003.1"/>
</dbReference>
<evidence type="ECO:0000259" key="10">
    <source>
        <dbReference type="Pfam" id="PF07730"/>
    </source>
</evidence>